<dbReference type="Gene3D" id="3.30.1360.200">
    <property type="match status" value="1"/>
</dbReference>
<dbReference type="GO" id="GO:0043952">
    <property type="term" value="P:protein transport by the Sec complex"/>
    <property type="evidence" value="ECO:0007669"/>
    <property type="project" value="UniProtKB-UniRule"/>
</dbReference>
<feature type="compositionally biased region" description="Acidic residues" evidence="10">
    <location>
        <begin position="149"/>
        <end position="160"/>
    </location>
</feature>
<feature type="region of interest" description="Disordered" evidence="10">
    <location>
        <begin position="142"/>
        <end position="221"/>
    </location>
</feature>
<dbReference type="EMBL" id="CP159290">
    <property type="protein sequence ID" value="XCH31875.1"/>
    <property type="molecule type" value="Genomic_DNA"/>
</dbReference>
<keyword evidence="3 9" id="KW-1003">Cell membrane</keyword>
<keyword evidence="8 9" id="KW-0472">Membrane</keyword>
<feature type="compositionally biased region" description="Acidic residues" evidence="10">
    <location>
        <begin position="170"/>
        <end position="203"/>
    </location>
</feature>
<evidence type="ECO:0000256" key="3">
    <source>
        <dbReference type="ARBA" id="ARBA00022475"/>
    </source>
</evidence>
<evidence type="ECO:0000259" key="12">
    <source>
        <dbReference type="Pfam" id="PF21760"/>
    </source>
</evidence>
<gene>
    <name evidence="9 14" type="primary">secD</name>
    <name evidence="14" type="ORF">ABRQ22_09415</name>
</gene>
<evidence type="ECO:0000313" key="14">
    <source>
        <dbReference type="EMBL" id="XCH31875.1"/>
    </source>
</evidence>
<evidence type="ECO:0000256" key="7">
    <source>
        <dbReference type="ARBA" id="ARBA00023010"/>
    </source>
</evidence>
<proteinExistence type="inferred from homology"/>
<feature type="compositionally biased region" description="Basic and acidic residues" evidence="10">
    <location>
        <begin position="625"/>
        <end position="646"/>
    </location>
</feature>
<name>A0AAU8G4X7_9MICO</name>
<dbReference type="GO" id="GO:0005886">
    <property type="term" value="C:plasma membrane"/>
    <property type="evidence" value="ECO:0007669"/>
    <property type="project" value="UniProtKB-SubCell"/>
</dbReference>
<dbReference type="NCBIfam" id="TIGR01129">
    <property type="entry name" value="secD"/>
    <property type="match status" value="1"/>
</dbReference>
<evidence type="ECO:0000256" key="8">
    <source>
        <dbReference type="ARBA" id="ARBA00023136"/>
    </source>
</evidence>
<evidence type="ECO:0000256" key="1">
    <source>
        <dbReference type="ARBA" id="ARBA00004651"/>
    </source>
</evidence>
<reference evidence="14" key="1">
    <citation type="submission" date="2024-06" db="EMBL/GenBank/DDBJ databases">
        <title>Complete genome sequence of the cellulolytic actinobacterium, Cellulosimicrobium ES-005.</title>
        <authorList>
            <person name="Matthews C.T."/>
            <person name="Underwood K.D."/>
            <person name="Ghanchi K.M."/>
            <person name="Fields S.D."/>
            <person name="Gardner S.G."/>
        </authorList>
    </citation>
    <scope>NUCLEOTIDE SEQUENCE</scope>
    <source>
        <strain evidence="14">ES-005</strain>
    </source>
</reference>
<dbReference type="GO" id="GO:0015450">
    <property type="term" value="F:protein-transporting ATPase activity"/>
    <property type="evidence" value="ECO:0007669"/>
    <property type="project" value="InterPro"/>
</dbReference>
<dbReference type="Pfam" id="PF22599">
    <property type="entry name" value="SecDF_P1_head"/>
    <property type="match status" value="1"/>
</dbReference>
<evidence type="ECO:0000256" key="5">
    <source>
        <dbReference type="ARBA" id="ARBA00022927"/>
    </source>
</evidence>
<dbReference type="Pfam" id="PF21760">
    <property type="entry name" value="SecD_1st"/>
    <property type="match status" value="1"/>
</dbReference>
<feature type="transmembrane region" description="Helical" evidence="9">
    <location>
        <begin position="454"/>
        <end position="475"/>
    </location>
</feature>
<evidence type="ECO:0000256" key="9">
    <source>
        <dbReference type="HAMAP-Rule" id="MF_01463"/>
    </source>
</evidence>
<feature type="transmembrane region" description="Helical" evidence="9">
    <location>
        <begin position="424"/>
        <end position="448"/>
    </location>
</feature>
<feature type="domain" description="Protein translocase subunit SecDF P1" evidence="12">
    <location>
        <begin position="79"/>
        <end position="135"/>
    </location>
</feature>
<dbReference type="SUPFAM" id="SSF82866">
    <property type="entry name" value="Multidrug efflux transporter AcrB transmembrane domain"/>
    <property type="match status" value="1"/>
</dbReference>
<keyword evidence="4 9" id="KW-0812">Transmembrane</keyword>
<dbReference type="PANTHER" id="PTHR30081">
    <property type="entry name" value="PROTEIN-EXPORT MEMBRANE PROTEIN SEC"/>
    <property type="match status" value="1"/>
</dbReference>
<dbReference type="InterPro" id="IPR005791">
    <property type="entry name" value="SecD"/>
</dbReference>
<dbReference type="NCBIfam" id="TIGR00916">
    <property type="entry name" value="2A0604s01"/>
    <property type="match status" value="1"/>
</dbReference>
<keyword evidence="5 9" id="KW-0653">Protein transport</keyword>
<dbReference type="PANTHER" id="PTHR30081:SF1">
    <property type="entry name" value="PROTEIN TRANSLOCASE SUBUNIT SECD"/>
    <property type="match status" value="1"/>
</dbReference>
<evidence type="ECO:0000259" key="11">
    <source>
        <dbReference type="Pfam" id="PF02355"/>
    </source>
</evidence>
<dbReference type="AlphaFoldDB" id="A0AAU8G4X7"/>
<feature type="region of interest" description="Disordered" evidence="10">
    <location>
        <begin position="571"/>
        <end position="674"/>
    </location>
</feature>
<comment type="subunit">
    <text evidence="9">Forms a complex with SecF. Part of the essential Sec protein translocation apparatus which comprises SecA, SecYEG and auxiliary proteins SecDF. Other proteins may also be involved.</text>
</comment>
<accession>A0AAU8G4X7</accession>
<dbReference type="InterPro" id="IPR048634">
    <property type="entry name" value="SecD_SecF_C"/>
</dbReference>
<dbReference type="InterPro" id="IPR022813">
    <property type="entry name" value="SecD/SecF_arch_bac"/>
</dbReference>
<dbReference type="InterPro" id="IPR048631">
    <property type="entry name" value="SecD_1st"/>
</dbReference>
<evidence type="ECO:0000256" key="4">
    <source>
        <dbReference type="ARBA" id="ARBA00022692"/>
    </source>
</evidence>
<sequence>MANSSTRRSRPVRTIVLFLLLSVVLFGVLFAGTKTDGRSADNPGGASFAPALALDLEGGTQIVLQPVTEDASAVTPETINQAINVIRQRIDAQGVSETEITSQGRDKIVVGIPGQPSQETIDLVSASAQMRFRPVLAVGMPTATPAEDATGDEAATEESADPATESADPATDEATDPAADEATDPAADEATDPAADEATDAPADDATTGTDTEATRPENPSDLAQITPELQAEFDALDCTLPENQVGGDSGPTDSAFVSCADDGSAKYILGPVEIEGTDISNANSGLRVGQNGVVTNEWVVNLEFDSEGTKEFREVTTRLTSLPAPQNQFAMVLDGLVISAPVSQAVIPDGKAEISGSFTRDSAATLANQLNFGALPLTFEVQSQEQISATLGSEQLQKGLIAGVIGLLLVFIYSLFQYRMLGFLTIASLIVAGVVTYLTIALMSWGIGYRLSLAGVAGLIVAIGFTADSFIVYFERIRDELRDGRTLQQAVSKGWGRARRTILAAKAVNLISAIVLYFLAVGGVQGFAVTLGLTTIIDVAVVFWFTHPVMELVARVPFFRDGHKWSGLSPDRLQTRGPRYVGAGKVVGPGQPADRRTPTAAQEPTGAKGEDELVLAGSAPRTPARTEDGRRLTIAERRAAERRAAAQEPAPGGTDGPADAAPSAIDGENEENR</sequence>
<feature type="compositionally biased region" description="Low complexity" evidence="10">
    <location>
        <begin position="650"/>
        <end position="663"/>
    </location>
</feature>
<dbReference type="GO" id="GO:0065002">
    <property type="term" value="P:intracellular protein transmembrane transport"/>
    <property type="evidence" value="ECO:0007669"/>
    <property type="project" value="UniProtKB-UniRule"/>
</dbReference>
<feature type="transmembrane region" description="Helical" evidence="9">
    <location>
        <begin position="503"/>
        <end position="521"/>
    </location>
</feature>
<evidence type="ECO:0000256" key="6">
    <source>
        <dbReference type="ARBA" id="ARBA00022989"/>
    </source>
</evidence>
<feature type="domain" description="Protein export membrane protein SecD/SecF C-terminal" evidence="11">
    <location>
        <begin position="380"/>
        <end position="551"/>
    </location>
</feature>
<comment type="caution">
    <text evidence="9">Lacks conserved residue(s) required for the propagation of feature annotation.</text>
</comment>
<dbReference type="InterPro" id="IPR054384">
    <property type="entry name" value="SecDF_P1_head"/>
</dbReference>
<dbReference type="GO" id="GO:0006605">
    <property type="term" value="P:protein targeting"/>
    <property type="evidence" value="ECO:0007669"/>
    <property type="project" value="UniProtKB-UniRule"/>
</dbReference>
<dbReference type="InterPro" id="IPR055344">
    <property type="entry name" value="SecD_SecF_C_bact"/>
</dbReference>
<keyword evidence="6 9" id="KW-1133">Transmembrane helix</keyword>
<keyword evidence="2 9" id="KW-0813">Transport</keyword>
<dbReference type="Gene3D" id="1.20.1640.10">
    <property type="entry name" value="Multidrug efflux transporter AcrB transmembrane domain"/>
    <property type="match status" value="1"/>
</dbReference>
<keyword evidence="7 9" id="KW-0811">Translocation</keyword>
<dbReference type="RefSeq" id="WP_253049288.1">
    <property type="nucleotide sequence ID" value="NZ_CP159290.1"/>
</dbReference>
<dbReference type="HAMAP" id="MF_01463_B">
    <property type="entry name" value="SecD_B"/>
    <property type="match status" value="1"/>
</dbReference>
<evidence type="ECO:0000256" key="2">
    <source>
        <dbReference type="ARBA" id="ARBA00022448"/>
    </source>
</evidence>
<comment type="subcellular location">
    <subcellularLocation>
        <location evidence="1 9">Cell membrane</location>
        <topology evidence="1 9">Multi-pass membrane protein</topology>
    </subcellularLocation>
</comment>
<evidence type="ECO:0000259" key="13">
    <source>
        <dbReference type="Pfam" id="PF22599"/>
    </source>
</evidence>
<comment type="similarity">
    <text evidence="9">Belongs to the SecD/SecF family. SecD subfamily.</text>
</comment>
<evidence type="ECO:0000256" key="10">
    <source>
        <dbReference type="SAM" id="MobiDB-lite"/>
    </source>
</evidence>
<feature type="domain" description="SecDF P1 head subdomain" evidence="13">
    <location>
        <begin position="264"/>
        <end position="377"/>
    </location>
</feature>
<protein>
    <recommendedName>
        <fullName evidence="9">Protein translocase subunit SecD</fullName>
    </recommendedName>
</protein>
<organism evidence="14">
    <name type="scientific">Cellulosimicrobium sp. ES-005</name>
    <dbReference type="NCBI Taxonomy" id="3163031"/>
    <lineage>
        <taxon>Bacteria</taxon>
        <taxon>Bacillati</taxon>
        <taxon>Actinomycetota</taxon>
        <taxon>Actinomycetes</taxon>
        <taxon>Micrococcales</taxon>
        <taxon>Promicromonosporaceae</taxon>
        <taxon>Cellulosimicrobium</taxon>
    </lineage>
</organism>
<dbReference type="Pfam" id="PF02355">
    <property type="entry name" value="SecD_SecF_C"/>
    <property type="match status" value="1"/>
</dbReference>
<dbReference type="Gene3D" id="3.30.70.3220">
    <property type="match status" value="1"/>
</dbReference>
<feature type="transmembrane region" description="Helical" evidence="9">
    <location>
        <begin position="400"/>
        <end position="417"/>
    </location>
</feature>
<comment type="function">
    <text evidence="9">Part of the Sec protein translocase complex. Interacts with the SecYEG preprotein conducting channel. SecDF uses the proton motive force (PMF) to complete protein translocation after the ATP-dependent function of SecA.</text>
</comment>